<dbReference type="SUPFAM" id="SSF47943">
    <property type="entry name" value="Retrovirus capsid protein, N-terminal core domain"/>
    <property type="match status" value="1"/>
</dbReference>
<comment type="caution">
    <text evidence="2">The sequence shown here is derived from an EMBL/GenBank/DDBJ whole genome shotgun (WGS) entry which is preliminary data.</text>
</comment>
<dbReference type="SUPFAM" id="SSF47353">
    <property type="entry name" value="Retrovirus capsid dimerization domain-like"/>
    <property type="match status" value="1"/>
</dbReference>
<dbReference type="Pfam" id="PF00607">
    <property type="entry name" value="Gag_p24"/>
    <property type="match status" value="1"/>
</dbReference>
<dbReference type="OrthoDB" id="9219359at2759"/>
<dbReference type="GO" id="GO:0016032">
    <property type="term" value="P:viral process"/>
    <property type="evidence" value="ECO:0007669"/>
    <property type="project" value="InterPro"/>
</dbReference>
<evidence type="ECO:0000259" key="1">
    <source>
        <dbReference type="Pfam" id="PF19317"/>
    </source>
</evidence>
<dbReference type="PANTHER" id="PTHR40389">
    <property type="entry name" value="ENDOGENOUS RETROVIRUS GROUP K MEMBER 24 GAG POLYPROTEIN-RELATED"/>
    <property type="match status" value="1"/>
</dbReference>
<sequence>MGSRSMAMPVTYDAQDANPRWERLDREVIKDLMKAVCDNRLRSPHFKQLLKGTFTICDLTSFDLKSLASMILTDLQFIIWEAKWRKALNELRDKYQGGANAGLTVAQLAGDPPLDNPARQARFFPREVLTDTKNAARKAMAQIPPTGVTESSYTDVKQSPSESFTSFVDRLIQAVDRQVNDEGVKPHLIQCLHLRMPIQNENVSSVRCLATLYGRNSRGMQQAVGPKWLVVRHIKPYRVQTQADADPKTGEKEVGTQT</sequence>
<dbReference type="InterPro" id="IPR045345">
    <property type="entry name" value="Gag_p24_C"/>
</dbReference>
<gene>
    <name evidence="2" type="ORF">DUI87_30781</name>
</gene>
<accession>A0A3M0IVQ5</accession>
<evidence type="ECO:0000313" key="2">
    <source>
        <dbReference type="EMBL" id="RMB92887.1"/>
    </source>
</evidence>
<dbReference type="Pfam" id="PF19317">
    <property type="entry name" value="Gag_p24_C"/>
    <property type="match status" value="1"/>
</dbReference>
<dbReference type="Proteomes" id="UP000269221">
    <property type="component" value="Unassembled WGS sequence"/>
</dbReference>
<name>A0A3M0IVQ5_HIRRU</name>
<dbReference type="Gene3D" id="1.10.1200.30">
    <property type="match status" value="1"/>
</dbReference>
<protein>
    <recommendedName>
        <fullName evidence="1">Retroviral nucleocapsid Gag protein p24 C-terminal domain-containing protein</fullName>
    </recommendedName>
</protein>
<proteinExistence type="predicted"/>
<dbReference type="AlphaFoldDB" id="A0A3M0IVQ5"/>
<dbReference type="Gene3D" id="1.10.375.10">
    <property type="entry name" value="Human Immunodeficiency Virus Type 1 Capsid Protein"/>
    <property type="match status" value="1"/>
</dbReference>
<dbReference type="InterPro" id="IPR050195">
    <property type="entry name" value="Primate_lentivir_Gag_pol-like"/>
</dbReference>
<organism evidence="2 3">
    <name type="scientific">Hirundo rustica rustica</name>
    <dbReference type="NCBI Taxonomy" id="333673"/>
    <lineage>
        <taxon>Eukaryota</taxon>
        <taxon>Metazoa</taxon>
        <taxon>Chordata</taxon>
        <taxon>Craniata</taxon>
        <taxon>Vertebrata</taxon>
        <taxon>Euteleostomi</taxon>
        <taxon>Archelosauria</taxon>
        <taxon>Archosauria</taxon>
        <taxon>Dinosauria</taxon>
        <taxon>Saurischia</taxon>
        <taxon>Theropoda</taxon>
        <taxon>Coelurosauria</taxon>
        <taxon>Aves</taxon>
        <taxon>Neognathae</taxon>
        <taxon>Neoaves</taxon>
        <taxon>Telluraves</taxon>
        <taxon>Australaves</taxon>
        <taxon>Passeriformes</taxon>
        <taxon>Sylvioidea</taxon>
        <taxon>Hirundinidae</taxon>
        <taxon>Hirundo</taxon>
    </lineage>
</organism>
<dbReference type="PANTHER" id="PTHR40389:SF3">
    <property type="entry name" value="IGE-BINDING PROTEIN"/>
    <property type="match status" value="1"/>
</dbReference>
<dbReference type="InterPro" id="IPR008919">
    <property type="entry name" value="Retrov_capsid_N"/>
</dbReference>
<evidence type="ECO:0000313" key="3">
    <source>
        <dbReference type="Proteomes" id="UP000269221"/>
    </source>
</evidence>
<keyword evidence="3" id="KW-1185">Reference proteome</keyword>
<dbReference type="EMBL" id="QRBI01000217">
    <property type="protein sequence ID" value="RMB92887.1"/>
    <property type="molecule type" value="Genomic_DNA"/>
</dbReference>
<reference evidence="2 3" key="1">
    <citation type="submission" date="2018-07" db="EMBL/GenBank/DDBJ databases">
        <title>A high quality draft genome assembly of the barn swallow (H. rustica rustica).</title>
        <authorList>
            <person name="Formenti G."/>
            <person name="Chiara M."/>
            <person name="Poveda L."/>
            <person name="Francoijs K.-J."/>
            <person name="Bonisoli-Alquati A."/>
            <person name="Canova L."/>
            <person name="Gianfranceschi L."/>
            <person name="Horner D.S."/>
            <person name="Saino N."/>
        </authorList>
    </citation>
    <scope>NUCLEOTIDE SEQUENCE [LARGE SCALE GENOMIC DNA]</scope>
    <source>
        <strain evidence="2">Chelidonia</strain>
        <tissue evidence="2">Blood</tissue>
    </source>
</reference>
<feature type="domain" description="Retroviral nucleocapsid Gag protein p24 C-terminal" evidence="1">
    <location>
        <begin position="148"/>
        <end position="193"/>
    </location>
</feature>
<dbReference type="InterPro" id="IPR008916">
    <property type="entry name" value="Retrov_capsid_C"/>
</dbReference>